<dbReference type="Gene3D" id="1.10.760.10">
    <property type="entry name" value="Cytochrome c-like domain"/>
    <property type="match status" value="1"/>
</dbReference>
<feature type="domain" description="Cytochrome c" evidence="6">
    <location>
        <begin position="77"/>
        <end position="163"/>
    </location>
</feature>
<evidence type="ECO:0000256" key="2">
    <source>
        <dbReference type="ARBA" id="ARBA00022723"/>
    </source>
</evidence>
<evidence type="ECO:0000256" key="3">
    <source>
        <dbReference type="ARBA" id="ARBA00023004"/>
    </source>
</evidence>
<evidence type="ECO:0000256" key="1">
    <source>
        <dbReference type="ARBA" id="ARBA00022617"/>
    </source>
</evidence>
<protein>
    <submittedName>
        <fullName evidence="7">Cytochrome c</fullName>
    </submittedName>
</protein>
<name>A0ABT2LP65_9HYPH</name>
<dbReference type="SUPFAM" id="SSF46626">
    <property type="entry name" value="Cytochrome c"/>
    <property type="match status" value="1"/>
</dbReference>
<organism evidence="7 8">
    <name type="scientific">Chelativorans salis</name>
    <dbReference type="NCBI Taxonomy" id="2978478"/>
    <lineage>
        <taxon>Bacteria</taxon>
        <taxon>Pseudomonadati</taxon>
        <taxon>Pseudomonadota</taxon>
        <taxon>Alphaproteobacteria</taxon>
        <taxon>Hyphomicrobiales</taxon>
        <taxon>Phyllobacteriaceae</taxon>
        <taxon>Chelativorans</taxon>
    </lineage>
</organism>
<keyword evidence="3 4" id="KW-0408">Iron</keyword>
<evidence type="ECO:0000313" key="8">
    <source>
        <dbReference type="Proteomes" id="UP001320831"/>
    </source>
</evidence>
<keyword evidence="5" id="KW-0472">Membrane</keyword>
<keyword evidence="5" id="KW-1133">Transmembrane helix</keyword>
<accession>A0ABT2LP65</accession>
<evidence type="ECO:0000313" key="7">
    <source>
        <dbReference type="EMBL" id="MCT7374974.1"/>
    </source>
</evidence>
<keyword evidence="1 4" id="KW-0349">Heme</keyword>
<dbReference type="Proteomes" id="UP001320831">
    <property type="component" value="Unassembled WGS sequence"/>
</dbReference>
<feature type="transmembrane region" description="Helical" evidence="5">
    <location>
        <begin position="12"/>
        <end position="33"/>
    </location>
</feature>
<sequence>MDKRELRKGSLLVIAGVAGVLVVLAVIGLVVVYTGGYNVAATEQHTSFTRWAFDTTLRNSVRNRASGTTAPEGATPEMIAAGGTEYKATCQHCHAGPGVERAEWASGMRPRPPHLAEVADEWKLEEVHWIAKHGIRLTGMPAFGPSHDDRTLWNIALFVKRLPAMTPEEYAATGEPASEGSSHGENAH</sequence>
<dbReference type="PROSITE" id="PS51007">
    <property type="entry name" value="CYTC"/>
    <property type="match status" value="1"/>
</dbReference>
<dbReference type="EMBL" id="JAOCZP010000002">
    <property type="protein sequence ID" value="MCT7374974.1"/>
    <property type="molecule type" value="Genomic_DNA"/>
</dbReference>
<dbReference type="Pfam" id="PF13442">
    <property type="entry name" value="Cytochrome_CBB3"/>
    <property type="match status" value="1"/>
</dbReference>
<proteinExistence type="predicted"/>
<evidence type="ECO:0000259" key="6">
    <source>
        <dbReference type="PROSITE" id="PS51007"/>
    </source>
</evidence>
<keyword evidence="5" id="KW-0812">Transmembrane</keyword>
<evidence type="ECO:0000256" key="4">
    <source>
        <dbReference type="PROSITE-ProRule" id="PRU00433"/>
    </source>
</evidence>
<dbReference type="InterPro" id="IPR036909">
    <property type="entry name" value="Cyt_c-like_dom_sf"/>
</dbReference>
<comment type="caution">
    <text evidence="7">The sequence shown here is derived from an EMBL/GenBank/DDBJ whole genome shotgun (WGS) entry which is preliminary data.</text>
</comment>
<dbReference type="InterPro" id="IPR009056">
    <property type="entry name" value="Cyt_c-like_dom"/>
</dbReference>
<keyword evidence="2 4" id="KW-0479">Metal-binding</keyword>
<reference evidence="7 8" key="1">
    <citation type="submission" date="2022-09" db="EMBL/GenBank/DDBJ databases">
        <title>Chelativorans salina sp. nov., a novel slightly halophilic bacterium isolated from a saline lake sediment enrichment.</title>
        <authorList>
            <person name="Gao L."/>
            <person name="Fang B.-Z."/>
            <person name="Li W.-J."/>
        </authorList>
    </citation>
    <scope>NUCLEOTIDE SEQUENCE [LARGE SCALE GENOMIC DNA]</scope>
    <source>
        <strain evidence="7 8">EGI FJ00035</strain>
    </source>
</reference>
<dbReference type="RefSeq" id="WP_260901612.1">
    <property type="nucleotide sequence ID" value="NZ_JAOCZP010000002.1"/>
</dbReference>
<gene>
    <name evidence="7" type="ORF">N5A92_07975</name>
</gene>
<evidence type="ECO:0000256" key="5">
    <source>
        <dbReference type="SAM" id="Phobius"/>
    </source>
</evidence>
<keyword evidence="8" id="KW-1185">Reference proteome</keyword>